<dbReference type="Gene3D" id="1.20.58.2130">
    <property type="match status" value="1"/>
</dbReference>
<organism evidence="3 4">
    <name type="scientific">Orbilia ellipsospora</name>
    <dbReference type="NCBI Taxonomy" id="2528407"/>
    <lineage>
        <taxon>Eukaryota</taxon>
        <taxon>Fungi</taxon>
        <taxon>Dikarya</taxon>
        <taxon>Ascomycota</taxon>
        <taxon>Pezizomycotina</taxon>
        <taxon>Orbiliomycetes</taxon>
        <taxon>Orbiliales</taxon>
        <taxon>Orbiliaceae</taxon>
        <taxon>Orbilia</taxon>
    </lineage>
</organism>
<dbReference type="Pfam" id="PF08639">
    <property type="entry name" value="Sld3_STD"/>
    <property type="match status" value="1"/>
</dbReference>
<protein>
    <recommendedName>
        <fullName evidence="2">DNA replication regulator Sld3 C-terminal domain-containing protein</fullName>
    </recommendedName>
</protein>
<evidence type="ECO:0000259" key="2">
    <source>
        <dbReference type="Pfam" id="PF08639"/>
    </source>
</evidence>
<feature type="domain" description="DNA replication regulator Sld3 C-terminal" evidence="2">
    <location>
        <begin position="239"/>
        <end position="753"/>
    </location>
</feature>
<keyword evidence="4" id="KW-1185">Reference proteome</keyword>
<name>A0AAV9XQR1_9PEZI</name>
<evidence type="ECO:0000313" key="4">
    <source>
        <dbReference type="Proteomes" id="UP001365542"/>
    </source>
</evidence>
<dbReference type="PANTHER" id="PTHR28067">
    <property type="entry name" value="DNA REPLICATION REGULATOR SLD3"/>
    <property type="match status" value="1"/>
</dbReference>
<dbReference type="InterPro" id="IPR013948">
    <property type="entry name" value="DNA_replication_reg_Sld3_C"/>
</dbReference>
<dbReference type="EMBL" id="JAVHJO010000001">
    <property type="protein sequence ID" value="KAK6544427.1"/>
    <property type="molecule type" value="Genomic_DNA"/>
</dbReference>
<feature type="compositionally biased region" description="Low complexity" evidence="1">
    <location>
        <begin position="722"/>
        <end position="731"/>
    </location>
</feature>
<comment type="caution">
    <text evidence="3">The sequence shown here is derived from an EMBL/GenBank/DDBJ whole genome shotgun (WGS) entry which is preliminary data.</text>
</comment>
<evidence type="ECO:0000313" key="3">
    <source>
        <dbReference type="EMBL" id="KAK6544427.1"/>
    </source>
</evidence>
<proteinExistence type="predicted"/>
<dbReference type="PANTHER" id="PTHR28067:SF1">
    <property type="entry name" value="DNA REPLICATION REGULATOR SLD3"/>
    <property type="match status" value="1"/>
</dbReference>
<feature type="region of interest" description="Disordered" evidence="1">
    <location>
        <begin position="721"/>
        <end position="753"/>
    </location>
</feature>
<dbReference type="GO" id="GO:0006270">
    <property type="term" value="P:DNA replication initiation"/>
    <property type="evidence" value="ECO:0007669"/>
    <property type="project" value="InterPro"/>
</dbReference>
<feature type="region of interest" description="Disordered" evidence="1">
    <location>
        <begin position="799"/>
        <end position="850"/>
    </location>
</feature>
<sequence length="850" mass="95387">MSTLYTASGYQTTLYTQPLDTITVAQKRRRGDPCPEHPVLGLPAPFTIEPESEFAEEVNVVPRFLVPRNLIPLNWISPNTAGELFYHSDPIPALRICNNVLVATFGREDQLALIQSTTDAGLYGLLRLTPEIKIKQLSPALKQLETELPDWRKPLELLADEEDWDIEEWWGGTEDSLDILSNALKGAHVSPSTVQLRLTEVLKKTKSLTLVKGKSVTKSKSTGLSASTDATTIPEFGLAQLRQQYYSLLYTSKSSLGYFPKTSLSRARITFPTVGTSPTSRLDLLLCLENMLMLTEDCDEKYRGGIFDVAKVKKGQVGIRDDVTDEQLAVAIVPPKCFRDNEIKYVLKWLRSLSEEEGPVRSPEQEEMHLQKCIAELRARETELQIILLLEILSIKEKLSEEKKKEYEKMKKAADRKKRRQEKLSAGGNTSSNKRRKKVDHMVLLDLLVDRLCIWYMIDPDEEQKAAQQDPKDAKDRLKHFCTEIVLAHYFSRLPTICKEIRIKCSGTIRQIKDQATAFGNQEKLSQEETQETTSNTTEGLFGKSVFGKSVLGRPASLSRSLTAPAGGPHFETNDSAFSFSFNGGSQNLDLDLAAHVSQEKAAMRTSFRGGITDTKKTADNRVVEVANPRAKKRKFEDTNDEQLRDAIKNIAKPNRSAVAEEMLAASAQRMMITGRKPKTTIRNPFATTVQVAATPRKNSRFTNLLERGPDIPVPIEEEAIPSSSQVVPQSTVKRGVKRRSEEPDEVEATPSKAPRFDTDAYEKHERLELHKHRAFITKKPTWMFEGSSETRLASGFMDSISETPKKKQKSTITSRLEALKPKGIASPKPGTPVNDEETSIYQSLGWDDY</sequence>
<dbReference type="InterPro" id="IPR042511">
    <property type="entry name" value="Sld3"/>
</dbReference>
<feature type="region of interest" description="Disordered" evidence="1">
    <location>
        <begin position="406"/>
        <end position="435"/>
    </location>
</feature>
<accession>A0AAV9XQR1</accession>
<feature type="region of interest" description="Disordered" evidence="1">
    <location>
        <begin position="520"/>
        <end position="539"/>
    </location>
</feature>
<evidence type="ECO:0000256" key="1">
    <source>
        <dbReference type="SAM" id="MobiDB-lite"/>
    </source>
</evidence>
<reference evidence="3 4" key="1">
    <citation type="submission" date="2019-10" db="EMBL/GenBank/DDBJ databases">
        <authorList>
            <person name="Palmer J.M."/>
        </authorList>
    </citation>
    <scope>NUCLEOTIDE SEQUENCE [LARGE SCALE GENOMIC DNA]</scope>
    <source>
        <strain evidence="3 4">TWF694</strain>
    </source>
</reference>
<gene>
    <name evidence="3" type="ORF">TWF694_001122</name>
</gene>
<dbReference type="AlphaFoldDB" id="A0AAV9XQR1"/>
<dbReference type="Proteomes" id="UP001365542">
    <property type="component" value="Unassembled WGS sequence"/>
</dbReference>
<dbReference type="GO" id="GO:0031261">
    <property type="term" value="C:DNA replication preinitiation complex"/>
    <property type="evidence" value="ECO:0007669"/>
    <property type="project" value="TreeGrafter"/>
</dbReference>